<organism evidence="2 3">
    <name type="scientific">Exophiala bonariae</name>
    <dbReference type="NCBI Taxonomy" id="1690606"/>
    <lineage>
        <taxon>Eukaryota</taxon>
        <taxon>Fungi</taxon>
        <taxon>Dikarya</taxon>
        <taxon>Ascomycota</taxon>
        <taxon>Pezizomycotina</taxon>
        <taxon>Eurotiomycetes</taxon>
        <taxon>Chaetothyriomycetidae</taxon>
        <taxon>Chaetothyriales</taxon>
        <taxon>Herpotrichiellaceae</taxon>
        <taxon>Exophiala</taxon>
    </lineage>
</organism>
<sequence>MGLLESIKPFWPLLFTFVLPRAINYYRVVKTAIRTRPPPRPLPEKTGRGLNALFASICLFLYASLPFRGALEDHNIFVVTQSHLMMSTDVLFGRLALMRENGMLTSVDEALKSKLTSSTVRQMYLAFGPSTLLKCTFCHPDDTTSYLLYHLPTNVLGPHLLHILLVGIATSEAVSGIEAHHWRQRALIGSLVLLGIDAYLTSSYYPVINPSMPAPAGTFWLAASLRYVTLCAFDAAVAFLIYASATRRFLLFSAPASADPELARRRQEEMLTQANVSLQMASTNLRAYSVARNAVLRNDLLKATDDEYWRAVVAFEGSEGDETLFEDEEVQAALAAAYGTGKIDVQTMRRETAAFVANVTKGL</sequence>
<keyword evidence="1" id="KW-0472">Membrane</keyword>
<proteinExistence type="predicted"/>
<evidence type="ECO:0000313" key="2">
    <source>
        <dbReference type="EMBL" id="KAK5059916.1"/>
    </source>
</evidence>
<dbReference type="PANTHER" id="PTHR39470:SF1">
    <property type="entry name" value="CHORISMATE SYNTHASE PROTEIN"/>
    <property type="match status" value="1"/>
</dbReference>
<evidence type="ECO:0000256" key="1">
    <source>
        <dbReference type="SAM" id="Phobius"/>
    </source>
</evidence>
<feature type="transmembrane region" description="Helical" evidence="1">
    <location>
        <begin position="155"/>
        <end position="174"/>
    </location>
</feature>
<dbReference type="EMBL" id="JAVRRD010000004">
    <property type="protein sequence ID" value="KAK5059916.1"/>
    <property type="molecule type" value="Genomic_DNA"/>
</dbReference>
<dbReference type="GeneID" id="89977957"/>
<comment type="caution">
    <text evidence="2">The sequence shown here is derived from an EMBL/GenBank/DDBJ whole genome shotgun (WGS) entry which is preliminary data.</text>
</comment>
<feature type="transmembrane region" description="Helical" evidence="1">
    <location>
        <begin position="50"/>
        <end position="67"/>
    </location>
</feature>
<feature type="transmembrane region" description="Helical" evidence="1">
    <location>
        <begin position="219"/>
        <end position="243"/>
    </location>
</feature>
<feature type="transmembrane region" description="Helical" evidence="1">
    <location>
        <begin position="12"/>
        <end position="29"/>
    </location>
</feature>
<dbReference type="AlphaFoldDB" id="A0AAV9NJP8"/>
<reference evidence="2 3" key="1">
    <citation type="submission" date="2023-08" db="EMBL/GenBank/DDBJ databases">
        <title>Black Yeasts Isolated from many extreme environments.</title>
        <authorList>
            <person name="Coleine C."/>
            <person name="Stajich J.E."/>
            <person name="Selbmann L."/>
        </authorList>
    </citation>
    <scope>NUCLEOTIDE SEQUENCE [LARGE SCALE GENOMIC DNA]</scope>
    <source>
        <strain evidence="2 3">CCFEE 5792</strain>
    </source>
</reference>
<dbReference type="PANTHER" id="PTHR39470">
    <property type="entry name" value="CHROMOSOME 10, WHOLE GENOME SHOTGUN SEQUENCE"/>
    <property type="match status" value="1"/>
</dbReference>
<protein>
    <submittedName>
        <fullName evidence="2">Uncharacterized protein</fullName>
    </submittedName>
</protein>
<keyword evidence="1" id="KW-0812">Transmembrane</keyword>
<gene>
    <name evidence="2" type="ORF">LTR84_009799</name>
</gene>
<keyword evidence="3" id="KW-1185">Reference proteome</keyword>
<keyword evidence="1" id="KW-1133">Transmembrane helix</keyword>
<evidence type="ECO:0000313" key="3">
    <source>
        <dbReference type="Proteomes" id="UP001358417"/>
    </source>
</evidence>
<feature type="transmembrane region" description="Helical" evidence="1">
    <location>
        <begin position="186"/>
        <end position="207"/>
    </location>
</feature>
<name>A0AAV9NJP8_9EURO</name>
<dbReference type="RefSeq" id="XP_064709737.1">
    <property type="nucleotide sequence ID" value="XM_064853338.1"/>
</dbReference>
<accession>A0AAV9NJP8</accession>
<dbReference type="Proteomes" id="UP001358417">
    <property type="component" value="Unassembled WGS sequence"/>
</dbReference>